<evidence type="ECO:0000313" key="2">
    <source>
        <dbReference type="Proteomes" id="UP001596496"/>
    </source>
</evidence>
<name>A0ABW2PEE8_9ACTN</name>
<organism evidence="1 2">
    <name type="scientific">Sphaerisporangium rhizosphaerae</name>
    <dbReference type="NCBI Taxonomy" id="2269375"/>
    <lineage>
        <taxon>Bacteria</taxon>
        <taxon>Bacillati</taxon>
        <taxon>Actinomycetota</taxon>
        <taxon>Actinomycetes</taxon>
        <taxon>Streptosporangiales</taxon>
        <taxon>Streptosporangiaceae</taxon>
        <taxon>Sphaerisporangium</taxon>
    </lineage>
</organism>
<comment type="caution">
    <text evidence="1">The sequence shown here is derived from an EMBL/GenBank/DDBJ whole genome shotgun (WGS) entry which is preliminary data.</text>
</comment>
<sequence length="352" mass="36463">MNDAEEISRLLRPLARVEPGRKGSGGSGAGAQALLASITGRRSDASAVPGPDTVVARPEAVAAGSPGAPSAGSLAGPRRRSLLLGPRRLALGLTAAALLATGVVVGPSLVRDGGGVAVSYANAAVDIRRDGDQYVARIKDPFAEYALYTEAFRAVGLRVELRPVPVSPGYEGTILGMVIGSKQAPDRQATPDPSGPRFGGVPLTLGTDPRGCEPGRSAGCVMVIRVPAGLTGRVDVRIGRQARPGEEYANFDAALAPGGMFHGVRLRDGRPVREILAEARKRDLSAVFSLIRIDPKTGGLSFEPLPADRVGGGWTVWNAWQVKAGVVRLLVTPGRLPENPFYNGSAPPPASG</sequence>
<protein>
    <submittedName>
        <fullName evidence="1">Uncharacterized protein</fullName>
    </submittedName>
</protein>
<dbReference type="RefSeq" id="WP_380831739.1">
    <property type="nucleotide sequence ID" value="NZ_JBHTCG010000045.1"/>
</dbReference>
<accession>A0ABW2PEE8</accession>
<keyword evidence="2" id="KW-1185">Reference proteome</keyword>
<dbReference type="EMBL" id="JBHTCG010000045">
    <property type="protein sequence ID" value="MFC7387842.1"/>
    <property type="molecule type" value="Genomic_DNA"/>
</dbReference>
<evidence type="ECO:0000313" key="1">
    <source>
        <dbReference type="EMBL" id="MFC7387842.1"/>
    </source>
</evidence>
<dbReference type="Proteomes" id="UP001596496">
    <property type="component" value="Unassembled WGS sequence"/>
</dbReference>
<proteinExistence type="predicted"/>
<reference evidence="2" key="1">
    <citation type="journal article" date="2019" name="Int. J. Syst. Evol. Microbiol.">
        <title>The Global Catalogue of Microorganisms (GCM) 10K type strain sequencing project: providing services to taxonomists for standard genome sequencing and annotation.</title>
        <authorList>
            <consortium name="The Broad Institute Genomics Platform"/>
            <consortium name="The Broad Institute Genome Sequencing Center for Infectious Disease"/>
            <person name="Wu L."/>
            <person name="Ma J."/>
        </authorList>
    </citation>
    <scope>NUCLEOTIDE SEQUENCE [LARGE SCALE GENOMIC DNA]</scope>
    <source>
        <strain evidence="2">CECT 7649</strain>
    </source>
</reference>
<gene>
    <name evidence="1" type="ORF">ACFQSB_36930</name>
</gene>